<name>A0A1Y6D481_9GAMM</name>
<dbReference type="Pfam" id="PF16930">
    <property type="entry name" value="Porin_5"/>
    <property type="match status" value="1"/>
</dbReference>
<dbReference type="STRING" id="1760988.SAMN02949497_0428"/>
<dbReference type="RefSeq" id="WP_085216436.1">
    <property type="nucleotide sequence ID" value="NZ_FXAM01000002.1"/>
</dbReference>
<evidence type="ECO:0000313" key="4">
    <source>
        <dbReference type="Proteomes" id="UP000192923"/>
    </source>
</evidence>
<evidence type="ECO:0000256" key="1">
    <source>
        <dbReference type="SAM" id="MobiDB-lite"/>
    </source>
</evidence>
<dbReference type="OrthoDB" id="5372286at2"/>
<dbReference type="AlphaFoldDB" id="A0A1Y6D481"/>
<organism evidence="3 4">
    <name type="scientific">Methylomagnum ishizawai</name>
    <dbReference type="NCBI Taxonomy" id="1760988"/>
    <lineage>
        <taxon>Bacteria</taxon>
        <taxon>Pseudomonadati</taxon>
        <taxon>Pseudomonadota</taxon>
        <taxon>Gammaproteobacteria</taxon>
        <taxon>Methylococcales</taxon>
        <taxon>Methylococcaceae</taxon>
        <taxon>Methylomagnum</taxon>
    </lineage>
</organism>
<evidence type="ECO:0000313" key="3">
    <source>
        <dbReference type="EMBL" id="SMF97401.1"/>
    </source>
</evidence>
<sequence>MILRKTLAAVMVGGLISSTVSAAEPREEILKVKKSTFTNLVDLLVQRGVLDKKDAQGLITEAEAEAKAAESAQSAPPQAQAAPAPVGKDGKKSKYVGYVPEFVKQEIREQVRAELKDDVLKDVKQTAKKERWGIPDALPDWITRINPYFDVRLRVADDFYQSSNAPAYDWMAINQDGGISQAMAKNQAFLNTTVDRLRLRERFRIGFDAQINESLKAGFRFATSNLYNPVSNNQTLGNTGQSWQFAIDRAFLQYDYKDNGNDWVTIWGGRMPNPFMSTDVVYDPDLSFEGFAGTFRLNLGQDDPMVQGYKLPSAIGRAGVNLGPEHPNSVFATLGVFPIQEVNFSSRDKWLFGYQMGADWLFTDETRFKIAGAYYDFDNISARRNIYDSLEYNYTAPQFMQKGNTLVAINDAKNQPDCNTGTLGSQNVCLVGLASGFQIVNATAVVDYSHYAPIHVMLTGDYAKNLGFNKQKILNQFGENLAAHTNAYQVRLDVGRTELKHFLDWNMFFAYRYVEADAVLDAFTDSVFHQGGTDAKGWVLGAQMGLFTNAWMNLRWFSTDAINGPPLSIDTLTADFNARF</sequence>
<dbReference type="Proteomes" id="UP000192923">
    <property type="component" value="Unassembled WGS sequence"/>
</dbReference>
<feature type="chain" id="PRO_5012193194" evidence="2">
    <location>
        <begin position="23"/>
        <end position="580"/>
    </location>
</feature>
<dbReference type="SUPFAM" id="SSF56935">
    <property type="entry name" value="Porins"/>
    <property type="match status" value="1"/>
</dbReference>
<keyword evidence="2" id="KW-0732">Signal</keyword>
<feature type="signal peptide" evidence="2">
    <location>
        <begin position="1"/>
        <end position="22"/>
    </location>
</feature>
<proteinExistence type="predicted"/>
<keyword evidence="4" id="KW-1185">Reference proteome</keyword>
<gene>
    <name evidence="3" type="ORF">SAMN02949497_0428</name>
</gene>
<protein>
    <submittedName>
        <fullName evidence="3">Porin</fullName>
    </submittedName>
</protein>
<feature type="region of interest" description="Disordered" evidence="1">
    <location>
        <begin position="68"/>
        <end position="90"/>
    </location>
</feature>
<accession>A0A1Y6D481</accession>
<dbReference type="InterPro" id="IPR032638">
    <property type="entry name" value="Porin_5"/>
</dbReference>
<feature type="compositionally biased region" description="Low complexity" evidence="1">
    <location>
        <begin position="69"/>
        <end position="85"/>
    </location>
</feature>
<dbReference type="EMBL" id="FXAM01000002">
    <property type="protein sequence ID" value="SMF97401.1"/>
    <property type="molecule type" value="Genomic_DNA"/>
</dbReference>
<evidence type="ECO:0000256" key="2">
    <source>
        <dbReference type="SAM" id="SignalP"/>
    </source>
</evidence>
<reference evidence="3 4" key="1">
    <citation type="submission" date="2016-12" db="EMBL/GenBank/DDBJ databases">
        <authorList>
            <person name="Song W.-J."/>
            <person name="Kurnit D.M."/>
        </authorList>
    </citation>
    <scope>NUCLEOTIDE SEQUENCE [LARGE SCALE GENOMIC DNA]</scope>
    <source>
        <strain evidence="3 4">175</strain>
    </source>
</reference>